<sequence length="151" mass="17056">MLSRVSRCVGDGLTQSRRCFGAVSAAAVSYRATAQLFIQYAGFPQAPCHRAPLVNGVMRRRSCRHGGQHTLIFSVFDVLDVFSDASVCARLELAAFLMRRARWRHYLLDGRGTPTCRRRRRHQSCSDDMLRISDAFHAFSTTFAPARFELV</sequence>
<gene>
    <name evidence="1" type="ORF">B0H15DRAFT_438073</name>
</gene>
<dbReference type="Proteomes" id="UP001222325">
    <property type="component" value="Unassembled WGS sequence"/>
</dbReference>
<name>A0AAD6XNT4_9AGAR</name>
<reference evidence="1" key="1">
    <citation type="submission" date="2023-03" db="EMBL/GenBank/DDBJ databases">
        <title>Massive genome expansion in bonnet fungi (Mycena s.s.) driven by repeated elements and novel gene families across ecological guilds.</title>
        <authorList>
            <consortium name="Lawrence Berkeley National Laboratory"/>
            <person name="Harder C.B."/>
            <person name="Miyauchi S."/>
            <person name="Viragh M."/>
            <person name="Kuo A."/>
            <person name="Thoen E."/>
            <person name="Andreopoulos B."/>
            <person name="Lu D."/>
            <person name="Skrede I."/>
            <person name="Drula E."/>
            <person name="Henrissat B."/>
            <person name="Morin E."/>
            <person name="Kohler A."/>
            <person name="Barry K."/>
            <person name="LaButti K."/>
            <person name="Morin E."/>
            <person name="Salamov A."/>
            <person name="Lipzen A."/>
            <person name="Mereny Z."/>
            <person name="Hegedus B."/>
            <person name="Baldrian P."/>
            <person name="Stursova M."/>
            <person name="Weitz H."/>
            <person name="Taylor A."/>
            <person name="Grigoriev I.V."/>
            <person name="Nagy L.G."/>
            <person name="Martin F."/>
            <person name="Kauserud H."/>
        </authorList>
    </citation>
    <scope>NUCLEOTIDE SEQUENCE</scope>
    <source>
        <strain evidence="1">CBHHK173m</strain>
    </source>
</reference>
<dbReference type="EMBL" id="JARJCN010000044">
    <property type="protein sequence ID" value="KAJ7082721.1"/>
    <property type="molecule type" value="Genomic_DNA"/>
</dbReference>
<evidence type="ECO:0000313" key="2">
    <source>
        <dbReference type="Proteomes" id="UP001222325"/>
    </source>
</evidence>
<dbReference type="AlphaFoldDB" id="A0AAD6XNT4"/>
<comment type="caution">
    <text evidence="1">The sequence shown here is derived from an EMBL/GenBank/DDBJ whole genome shotgun (WGS) entry which is preliminary data.</text>
</comment>
<keyword evidence="2" id="KW-1185">Reference proteome</keyword>
<organism evidence="1 2">
    <name type="scientific">Mycena belliarum</name>
    <dbReference type="NCBI Taxonomy" id="1033014"/>
    <lineage>
        <taxon>Eukaryota</taxon>
        <taxon>Fungi</taxon>
        <taxon>Dikarya</taxon>
        <taxon>Basidiomycota</taxon>
        <taxon>Agaricomycotina</taxon>
        <taxon>Agaricomycetes</taxon>
        <taxon>Agaricomycetidae</taxon>
        <taxon>Agaricales</taxon>
        <taxon>Marasmiineae</taxon>
        <taxon>Mycenaceae</taxon>
        <taxon>Mycena</taxon>
    </lineage>
</organism>
<evidence type="ECO:0000313" key="1">
    <source>
        <dbReference type="EMBL" id="KAJ7082721.1"/>
    </source>
</evidence>
<proteinExistence type="predicted"/>
<protein>
    <submittedName>
        <fullName evidence="1">Uncharacterized protein</fullName>
    </submittedName>
</protein>
<accession>A0AAD6XNT4</accession>